<keyword evidence="6 9" id="KW-0812">Transmembrane</keyword>
<feature type="transmembrane region" description="Helical" evidence="9">
    <location>
        <begin position="870"/>
        <end position="888"/>
    </location>
</feature>
<evidence type="ECO:0000313" key="10">
    <source>
        <dbReference type="EMBL" id="KAF1020126.1"/>
    </source>
</evidence>
<dbReference type="Gene3D" id="1.20.1640.10">
    <property type="entry name" value="Multidrug efflux transporter AcrB transmembrane domain"/>
    <property type="match status" value="2"/>
</dbReference>
<evidence type="ECO:0000256" key="7">
    <source>
        <dbReference type="ARBA" id="ARBA00022989"/>
    </source>
</evidence>
<dbReference type="Gene3D" id="3.30.2090.10">
    <property type="entry name" value="Multidrug efflux transporter AcrB TolC docking domain, DN and DC subdomains"/>
    <property type="match status" value="2"/>
</dbReference>
<name>A0A7V8FMF9_9BURK</name>
<dbReference type="InterPro" id="IPR001036">
    <property type="entry name" value="Acrflvin-R"/>
</dbReference>
<evidence type="ECO:0000256" key="2">
    <source>
        <dbReference type="ARBA" id="ARBA00010942"/>
    </source>
</evidence>
<evidence type="ECO:0000256" key="1">
    <source>
        <dbReference type="ARBA" id="ARBA00004429"/>
    </source>
</evidence>
<keyword evidence="3 9" id="KW-0813">Transport</keyword>
<keyword evidence="4" id="KW-1003">Cell membrane</keyword>
<dbReference type="GO" id="GO:0009636">
    <property type="term" value="P:response to toxic substance"/>
    <property type="evidence" value="ECO:0007669"/>
    <property type="project" value="UniProtKB-ARBA"/>
</dbReference>
<feature type="transmembrane region" description="Helical" evidence="9">
    <location>
        <begin position="340"/>
        <end position="359"/>
    </location>
</feature>
<evidence type="ECO:0000256" key="5">
    <source>
        <dbReference type="ARBA" id="ARBA00022519"/>
    </source>
</evidence>
<dbReference type="NCBIfam" id="NF000282">
    <property type="entry name" value="RND_permease_1"/>
    <property type="match status" value="1"/>
</dbReference>
<dbReference type="PANTHER" id="PTHR32063:SF13">
    <property type="entry name" value="MULTIDRUG EFFLUX PUMP SUBUNIT ACRB-RELATED"/>
    <property type="match status" value="1"/>
</dbReference>
<dbReference type="SUPFAM" id="SSF82693">
    <property type="entry name" value="Multidrug efflux transporter AcrB pore domain, PN1, PN2, PC1 and PC2 subdomains"/>
    <property type="match status" value="3"/>
</dbReference>
<feature type="transmembrane region" description="Helical" evidence="9">
    <location>
        <begin position="895"/>
        <end position="915"/>
    </location>
</feature>
<evidence type="ECO:0000256" key="3">
    <source>
        <dbReference type="ARBA" id="ARBA00022448"/>
    </source>
</evidence>
<dbReference type="GO" id="GO:0015562">
    <property type="term" value="F:efflux transmembrane transporter activity"/>
    <property type="evidence" value="ECO:0007669"/>
    <property type="project" value="InterPro"/>
</dbReference>
<accession>A0A7V8FMF9</accession>
<keyword evidence="8 9" id="KW-0472">Membrane</keyword>
<feature type="transmembrane region" description="Helical" evidence="9">
    <location>
        <begin position="366"/>
        <end position="386"/>
    </location>
</feature>
<keyword evidence="7 9" id="KW-1133">Transmembrane helix</keyword>
<protein>
    <recommendedName>
        <fullName evidence="9">Efflux pump membrane transporter</fullName>
    </recommendedName>
</protein>
<dbReference type="Gene3D" id="3.30.70.1320">
    <property type="entry name" value="Multidrug efflux transporter AcrB pore domain like"/>
    <property type="match status" value="1"/>
</dbReference>
<dbReference type="InterPro" id="IPR004764">
    <property type="entry name" value="MdtF-like"/>
</dbReference>
<evidence type="ECO:0000256" key="8">
    <source>
        <dbReference type="ARBA" id="ARBA00023136"/>
    </source>
</evidence>
<gene>
    <name evidence="10" type="primary">mexB_3</name>
    <name evidence="10" type="ORF">GAK30_02725</name>
</gene>
<dbReference type="Gene3D" id="3.30.70.1430">
    <property type="entry name" value="Multidrug efflux transporter AcrB pore domain"/>
    <property type="match status" value="2"/>
</dbReference>
<dbReference type="SUPFAM" id="SSF82866">
    <property type="entry name" value="Multidrug efflux transporter AcrB transmembrane domain"/>
    <property type="match status" value="2"/>
</dbReference>
<dbReference type="Pfam" id="PF00873">
    <property type="entry name" value="ACR_tran"/>
    <property type="match status" value="1"/>
</dbReference>
<sequence length="1052" mass="112765">MAKFFIERPIFAWVVAIFIMVLGVVSIKQLPIVQYPPVAPPTILVSVTYPGADAQTLEQSVLSVIEREMNGAQGLAYMESTAQANGTGSITLSFEPGSNVDMAQVDVQNRLSRAEPRLPSVVTQQGVRVEQSRSNFLLFAMLLTSTPDVTIQQLNDYAARNIVPELQRLPGVGTVTQFGAETALRVWVDTAKLKGYNLSLAQVNAAIAAQNLQVSAGTLGDLPANEGQTVSATIVVKGQLTNTEQFNNIVLRANTDGSSVRLRDVARVELGAQSYSTSARLNGQPAVGLGVQPTPSANALQSAKAIHQKLEELKQFFPQGVSYTVPYDTTKFISVSIEKVVRTLLEAVALVFLVMFLFLQNFRYTIIPTIVVSVALLGTFGALWAMGFSVNVLTMFGMVLVIGIVVDDAIVVVENVERIMSEEGLPPLQATRKAMGQISGAIIGVTVVLVSVFVPLAFFAGSTGNIYRQFSATMATSIAFSAFLTLSLTPALCATLLKPVAAGHHHEKKGFFGWFNRGFSRTTKQYESWLARLLPRAGRLMIIYALLGAVVALIYTRLPTSFLPNEDQGYIITNVQLPGGASLARTQDVIQQIEGYMLKQPEVENIVTVSGFSFSGQGQNMGLAFVILKDWSERAGAQHAASAVAGRAMGGLYGIRDAFIFALSPPPIPELGNATGFTFRLQDRSAKGHDALLAARNQLLGMASQSKVLAGVRPDGMEDAPQMSIDVDRDKANALGIGFDAISAALSTALGSSYVNDFPNHGRMQRVVVQADSSSRMQPEQVLDLPVLNSQGQVVPLSAFATASWKVGPMQTVRYNGYPAMKIAGDASPGHSTGEAMAEMERLASQLPPGFGFEWTGQSREEKLAGAQAMVLYGFAILAVFLCLAALYESWSIPFSVMLVVPLGVLGVLLATLLRGLSNDVYFQIGLITIIGLSAKNAILIIEFAKDLQAQGKNLIEAALQAAHLRFRPIIMTSLAFTLGVVPLAIATGASSASQQAIGTGVIGGMITGTVLAVIFVPAFFVLVRGFFKGSERQHQHDAKQAKQHQEDANRE</sequence>
<dbReference type="EMBL" id="WNDQ01000041">
    <property type="protein sequence ID" value="KAF1020126.1"/>
    <property type="molecule type" value="Genomic_DNA"/>
</dbReference>
<feature type="transmembrane region" description="Helical" evidence="9">
    <location>
        <begin position="540"/>
        <end position="558"/>
    </location>
</feature>
<dbReference type="FunFam" id="3.30.70.1430:FF:000001">
    <property type="entry name" value="Efflux pump membrane transporter"/>
    <property type="match status" value="1"/>
</dbReference>
<dbReference type="AlphaFoldDB" id="A0A7V8FMF9"/>
<evidence type="ECO:0000256" key="9">
    <source>
        <dbReference type="RuleBase" id="RU364070"/>
    </source>
</evidence>
<dbReference type="PRINTS" id="PR00702">
    <property type="entry name" value="ACRIFLAVINRP"/>
</dbReference>
<feature type="transmembrane region" description="Helical" evidence="9">
    <location>
        <begin position="478"/>
        <end position="497"/>
    </location>
</feature>
<dbReference type="GO" id="GO:0042910">
    <property type="term" value="F:xenobiotic transmembrane transporter activity"/>
    <property type="evidence" value="ECO:0007669"/>
    <property type="project" value="TreeGrafter"/>
</dbReference>
<comment type="caution">
    <text evidence="10">The sequence shown here is derived from an EMBL/GenBank/DDBJ whole genome shotgun (WGS) entry which is preliminary data.</text>
</comment>
<evidence type="ECO:0000256" key="6">
    <source>
        <dbReference type="ARBA" id="ARBA00022692"/>
    </source>
</evidence>
<keyword evidence="5 9" id="KW-0997">Cell inner membrane</keyword>
<organism evidence="10 11">
    <name type="scientific">Paracidovorax wautersii</name>
    <dbReference type="NCBI Taxonomy" id="1177982"/>
    <lineage>
        <taxon>Bacteria</taxon>
        <taxon>Pseudomonadati</taxon>
        <taxon>Pseudomonadota</taxon>
        <taxon>Betaproteobacteria</taxon>
        <taxon>Burkholderiales</taxon>
        <taxon>Comamonadaceae</taxon>
        <taxon>Paracidovorax</taxon>
    </lineage>
</organism>
<feature type="transmembrane region" description="Helical" evidence="9">
    <location>
        <begin position="965"/>
        <end position="986"/>
    </location>
</feature>
<dbReference type="FunFam" id="3.30.70.1430:FF:000002">
    <property type="entry name" value="Efflux pump membrane transporter"/>
    <property type="match status" value="1"/>
</dbReference>
<dbReference type="Gene3D" id="3.30.70.1440">
    <property type="entry name" value="Multidrug efflux transporter AcrB pore domain"/>
    <property type="match status" value="1"/>
</dbReference>
<feature type="transmembrane region" description="Helical" evidence="9">
    <location>
        <begin position="392"/>
        <end position="413"/>
    </location>
</feature>
<dbReference type="InterPro" id="IPR027463">
    <property type="entry name" value="AcrB_DN_DC_subdom"/>
</dbReference>
<feature type="transmembrane region" description="Helical" evidence="9">
    <location>
        <begin position="10"/>
        <end position="27"/>
    </location>
</feature>
<feature type="transmembrane region" description="Helical" evidence="9">
    <location>
        <begin position="434"/>
        <end position="458"/>
    </location>
</feature>
<dbReference type="Proteomes" id="UP000461670">
    <property type="component" value="Unassembled WGS sequence"/>
</dbReference>
<comment type="subcellular location">
    <subcellularLocation>
        <location evidence="1 9">Cell inner membrane</location>
        <topology evidence="1 9">Multi-pass membrane protein</topology>
    </subcellularLocation>
</comment>
<proteinExistence type="inferred from homology"/>
<dbReference type="FunFam" id="1.20.1640.10:FF:000001">
    <property type="entry name" value="Efflux pump membrane transporter"/>
    <property type="match status" value="1"/>
</dbReference>
<feature type="transmembrane region" description="Helical" evidence="9">
    <location>
        <begin position="998"/>
        <end position="1024"/>
    </location>
</feature>
<dbReference type="PANTHER" id="PTHR32063">
    <property type="match status" value="1"/>
</dbReference>
<dbReference type="SUPFAM" id="SSF82714">
    <property type="entry name" value="Multidrug efflux transporter AcrB TolC docking domain, DN and DC subdomains"/>
    <property type="match status" value="2"/>
</dbReference>
<dbReference type="NCBIfam" id="TIGR00915">
    <property type="entry name" value="2A0602"/>
    <property type="match status" value="1"/>
</dbReference>
<reference evidence="11" key="1">
    <citation type="journal article" date="2020" name="MBio">
        <title>Horizontal gene transfer to a defensive symbiont with a reduced genome amongst a multipartite beetle microbiome.</title>
        <authorList>
            <person name="Waterworth S.C."/>
            <person name="Florez L.V."/>
            <person name="Rees E.R."/>
            <person name="Hertweck C."/>
            <person name="Kaltenpoth M."/>
            <person name="Kwan J.C."/>
        </authorList>
    </citation>
    <scope>NUCLEOTIDE SEQUENCE [LARGE SCALE GENOMIC DNA]</scope>
</reference>
<evidence type="ECO:0000256" key="4">
    <source>
        <dbReference type="ARBA" id="ARBA00022475"/>
    </source>
</evidence>
<feature type="transmembrane region" description="Helical" evidence="9">
    <location>
        <begin position="921"/>
        <end position="944"/>
    </location>
</feature>
<dbReference type="GO" id="GO:0005886">
    <property type="term" value="C:plasma membrane"/>
    <property type="evidence" value="ECO:0007669"/>
    <property type="project" value="UniProtKB-SubCell"/>
</dbReference>
<evidence type="ECO:0000313" key="11">
    <source>
        <dbReference type="Proteomes" id="UP000461670"/>
    </source>
</evidence>
<comment type="similarity">
    <text evidence="2 9">Belongs to the resistance-nodulation-cell division (RND) (TC 2.A.6) family.</text>
</comment>